<feature type="compositionally biased region" description="Acidic residues" evidence="1">
    <location>
        <begin position="281"/>
        <end position="297"/>
    </location>
</feature>
<feature type="region of interest" description="Disordered" evidence="1">
    <location>
        <begin position="277"/>
        <end position="297"/>
    </location>
</feature>
<evidence type="ECO:0000256" key="2">
    <source>
        <dbReference type="SAM" id="Phobius"/>
    </source>
</evidence>
<feature type="region of interest" description="Disordered" evidence="1">
    <location>
        <begin position="51"/>
        <end position="177"/>
    </location>
</feature>
<evidence type="ECO:0000313" key="4">
    <source>
        <dbReference type="Proteomes" id="UP001303046"/>
    </source>
</evidence>
<feature type="compositionally biased region" description="Basic residues" evidence="1">
    <location>
        <begin position="115"/>
        <end position="131"/>
    </location>
</feature>
<keyword evidence="4" id="KW-1185">Reference proteome</keyword>
<organism evidence="3 4">
    <name type="scientific">Necator americanus</name>
    <name type="common">Human hookworm</name>
    <dbReference type="NCBI Taxonomy" id="51031"/>
    <lineage>
        <taxon>Eukaryota</taxon>
        <taxon>Metazoa</taxon>
        <taxon>Ecdysozoa</taxon>
        <taxon>Nematoda</taxon>
        <taxon>Chromadorea</taxon>
        <taxon>Rhabditida</taxon>
        <taxon>Rhabditina</taxon>
        <taxon>Rhabditomorpha</taxon>
        <taxon>Strongyloidea</taxon>
        <taxon>Ancylostomatidae</taxon>
        <taxon>Bunostominae</taxon>
        <taxon>Necator</taxon>
    </lineage>
</organism>
<dbReference type="Proteomes" id="UP001303046">
    <property type="component" value="Unassembled WGS sequence"/>
</dbReference>
<comment type="caution">
    <text evidence="3">The sequence shown here is derived from an EMBL/GenBank/DDBJ whole genome shotgun (WGS) entry which is preliminary data.</text>
</comment>
<sequence length="297" mass="33517">MENGWSTQLVPVKLELCVLSLLLCVIFTSILFLCASKKIEVGTSQEILATPSTSRSLRKSKQSLEGMQASGQKPQTIEKTIDQKKGNRRMKESNKCIQNRALQISKSRSDSREKKKDRRVKGRQSPRRSSKTRKEEKSRATYQQSGDPVAKTARPPGKDKPKIPSAEGDQVNLKGLKTTQEEEIITVTNLEQEPGVAQASPNQYEADAGHKKMVVDPGLVMRRGNIDDIYQRVRTHFVDQMREVELPSDRDLDKSAPNPKQLKLRFNDGKCVMYETNDQATIDDMEEAAPEPEEDIY</sequence>
<evidence type="ECO:0000313" key="3">
    <source>
        <dbReference type="EMBL" id="KAK6741876.1"/>
    </source>
</evidence>
<keyword evidence="2" id="KW-0812">Transmembrane</keyword>
<gene>
    <name evidence="3" type="primary">Necator_chrIII.g10394</name>
    <name evidence="3" type="ORF">RB195_009629</name>
</gene>
<feature type="compositionally biased region" description="Basic and acidic residues" evidence="1">
    <location>
        <begin position="79"/>
        <end position="94"/>
    </location>
</feature>
<feature type="compositionally biased region" description="Polar residues" evidence="1">
    <location>
        <begin position="95"/>
        <end position="104"/>
    </location>
</feature>
<proteinExistence type="predicted"/>
<dbReference type="EMBL" id="JAVFWL010000003">
    <property type="protein sequence ID" value="KAK6741876.1"/>
    <property type="molecule type" value="Genomic_DNA"/>
</dbReference>
<protein>
    <submittedName>
        <fullName evidence="3">Uncharacterized protein</fullName>
    </submittedName>
</protein>
<evidence type="ECO:0000256" key="1">
    <source>
        <dbReference type="SAM" id="MobiDB-lite"/>
    </source>
</evidence>
<keyword evidence="2" id="KW-1133">Transmembrane helix</keyword>
<accession>A0ABR1CU65</accession>
<feature type="transmembrane region" description="Helical" evidence="2">
    <location>
        <begin position="12"/>
        <end position="35"/>
    </location>
</feature>
<name>A0ABR1CU65_NECAM</name>
<keyword evidence="2" id="KW-0472">Membrane</keyword>
<feature type="compositionally biased region" description="Polar residues" evidence="1">
    <location>
        <begin position="63"/>
        <end position="78"/>
    </location>
</feature>
<reference evidence="3 4" key="1">
    <citation type="submission" date="2023-08" db="EMBL/GenBank/DDBJ databases">
        <title>A Necator americanus chromosomal reference genome.</title>
        <authorList>
            <person name="Ilik V."/>
            <person name="Petrzelkova K.J."/>
            <person name="Pardy F."/>
            <person name="Fuh T."/>
            <person name="Niatou-Singa F.S."/>
            <person name="Gouil Q."/>
            <person name="Baker L."/>
            <person name="Ritchie M.E."/>
            <person name="Jex A.R."/>
            <person name="Gazzola D."/>
            <person name="Li H."/>
            <person name="Toshio Fujiwara R."/>
            <person name="Zhan B."/>
            <person name="Aroian R.V."/>
            <person name="Pafco B."/>
            <person name="Schwarz E.M."/>
        </authorList>
    </citation>
    <scope>NUCLEOTIDE SEQUENCE [LARGE SCALE GENOMIC DNA]</scope>
    <source>
        <strain evidence="3 4">Aroian</strain>
        <tissue evidence="3">Whole animal</tissue>
    </source>
</reference>